<organism evidence="5 6">
    <name type="scientific">Thielaviopsis punctulata</name>
    <dbReference type="NCBI Taxonomy" id="72032"/>
    <lineage>
        <taxon>Eukaryota</taxon>
        <taxon>Fungi</taxon>
        <taxon>Dikarya</taxon>
        <taxon>Ascomycota</taxon>
        <taxon>Pezizomycotina</taxon>
        <taxon>Sordariomycetes</taxon>
        <taxon>Hypocreomycetidae</taxon>
        <taxon>Microascales</taxon>
        <taxon>Ceratocystidaceae</taxon>
        <taxon>Thielaviopsis</taxon>
    </lineage>
</organism>
<dbReference type="InterPro" id="IPR033379">
    <property type="entry name" value="Acid_Pase_AS"/>
</dbReference>
<dbReference type="AlphaFoldDB" id="A0A0F4ZIJ7"/>
<gene>
    <name evidence="5" type="ORF">TD95_004804</name>
</gene>
<keyword evidence="4" id="KW-1133">Transmembrane helix</keyword>
<dbReference type="OrthoDB" id="6509975at2759"/>
<dbReference type="PANTHER" id="PTHR20963">
    <property type="entry name" value="MULTIPLE INOSITOL POLYPHOSPHATE PHOSPHATASE-RELATED"/>
    <property type="match status" value="1"/>
</dbReference>
<evidence type="ECO:0000256" key="1">
    <source>
        <dbReference type="ARBA" id="ARBA00005375"/>
    </source>
</evidence>
<sequence length="533" mass="58893">MDHIASAASAVHSALTARRFQYQPLSGSASAWRRFLDPLDVVMAPKNRRKLQFTLVSMASLLVFAVLIGMRYLFSSPSLLSTSIKPFIVNRSPHHPHGSSSACYDCMYMATPSLWGQYSPMFSVPSELCADVPPKCTLTFGQVLSRHGARDPTSSKTVEYNRTIQRIHDSVTEYGEAVKFLRNYTYSLGADHLTKFGQDEMMVSGVNFFQRYKSLAASSVPFIRASGQQRVVESALNWTQGFYAARVSHGIDPVGESKGKLLIIPEGDTSNNTLNNGLCTALESGKYSQVGDDAKDAFLATFIEPITARLNLNLPGANLTNKEAVYMMDLCPFNTVATADATVSEFCLLFTIEDWRNYDYYQTMDKYYGHGNGNPMGATSGVGWANELIARLTDTPVVDHTSVNHTLDSSNATFPLGRALYADFSHDNDMTGIFSALRLYDATPLLPTDRRVAPEEAGGFASSWVVPFAARMYVEKMRCEGESEEFVRFLVNDRVIPLVDCGVDKFGRCKLSKWVDTMGFAQSGGNWSECFSS</sequence>
<evidence type="ECO:0000256" key="4">
    <source>
        <dbReference type="SAM" id="Phobius"/>
    </source>
</evidence>
<proteinExistence type="inferred from homology"/>
<keyword evidence="3" id="KW-0378">Hydrolase</keyword>
<evidence type="ECO:0000256" key="3">
    <source>
        <dbReference type="ARBA" id="ARBA00022801"/>
    </source>
</evidence>
<dbReference type="CDD" id="cd07061">
    <property type="entry name" value="HP_HAP_like"/>
    <property type="match status" value="1"/>
</dbReference>
<dbReference type="EC" id="3.1.3.8" evidence="2"/>
<feature type="transmembrane region" description="Helical" evidence="4">
    <location>
        <begin position="53"/>
        <end position="74"/>
    </location>
</feature>
<dbReference type="GO" id="GO:0016158">
    <property type="term" value="F:inositol hexakisphosphate 3-phosphatase activity"/>
    <property type="evidence" value="ECO:0007669"/>
    <property type="project" value="UniProtKB-EC"/>
</dbReference>
<dbReference type="PANTHER" id="PTHR20963:SF24">
    <property type="entry name" value="3-PHYTASE B"/>
    <property type="match status" value="1"/>
</dbReference>
<evidence type="ECO:0000256" key="2">
    <source>
        <dbReference type="ARBA" id="ARBA00012632"/>
    </source>
</evidence>
<protein>
    <recommendedName>
        <fullName evidence="2">3-phytase</fullName>
        <ecNumber evidence="2">3.1.3.8</ecNumber>
    </recommendedName>
</protein>
<accession>A0A0F4ZIJ7</accession>
<comment type="similarity">
    <text evidence="1">Belongs to the histidine acid phosphatase family.</text>
</comment>
<evidence type="ECO:0000313" key="6">
    <source>
        <dbReference type="Proteomes" id="UP000033483"/>
    </source>
</evidence>
<keyword evidence="4" id="KW-0472">Membrane</keyword>
<name>A0A0F4ZIJ7_9PEZI</name>
<dbReference type="PROSITE" id="PS00778">
    <property type="entry name" value="HIS_ACID_PHOSPHAT_2"/>
    <property type="match status" value="1"/>
</dbReference>
<evidence type="ECO:0000313" key="5">
    <source>
        <dbReference type="EMBL" id="KKA29941.1"/>
    </source>
</evidence>
<dbReference type="Pfam" id="PF00328">
    <property type="entry name" value="His_Phos_2"/>
    <property type="match status" value="1"/>
</dbReference>
<keyword evidence="4" id="KW-0812">Transmembrane</keyword>
<dbReference type="InterPro" id="IPR029033">
    <property type="entry name" value="His_PPase_superfam"/>
</dbReference>
<dbReference type="Gene3D" id="3.40.50.1240">
    <property type="entry name" value="Phosphoglycerate mutase-like"/>
    <property type="match status" value="1"/>
</dbReference>
<dbReference type="Proteomes" id="UP000033483">
    <property type="component" value="Unassembled WGS sequence"/>
</dbReference>
<dbReference type="EMBL" id="LAEV01000633">
    <property type="protein sequence ID" value="KKA29941.1"/>
    <property type="molecule type" value="Genomic_DNA"/>
</dbReference>
<reference evidence="5 6" key="1">
    <citation type="submission" date="2015-03" db="EMBL/GenBank/DDBJ databases">
        <authorList>
            <person name="Radwan O."/>
            <person name="Al-Naeli F.A."/>
            <person name="Rendon G.A."/>
            <person name="Fields C."/>
        </authorList>
    </citation>
    <scope>NUCLEOTIDE SEQUENCE [LARGE SCALE GENOMIC DNA]</scope>
    <source>
        <strain evidence="5">CR-DP1</strain>
    </source>
</reference>
<dbReference type="InterPro" id="IPR000560">
    <property type="entry name" value="His_Pase_clade-2"/>
</dbReference>
<keyword evidence="6" id="KW-1185">Reference proteome</keyword>
<dbReference type="SUPFAM" id="SSF53254">
    <property type="entry name" value="Phosphoglycerate mutase-like"/>
    <property type="match status" value="1"/>
</dbReference>
<dbReference type="GO" id="GO:0003993">
    <property type="term" value="F:acid phosphatase activity"/>
    <property type="evidence" value="ECO:0007669"/>
    <property type="project" value="TreeGrafter"/>
</dbReference>
<comment type="caution">
    <text evidence="5">The sequence shown here is derived from an EMBL/GenBank/DDBJ whole genome shotgun (WGS) entry which is preliminary data.</text>
</comment>